<reference evidence="4 5" key="1">
    <citation type="submission" date="2020-04" db="EMBL/GenBank/DDBJ databases">
        <title>Perkinsus olseni comparative genomics.</title>
        <authorList>
            <person name="Bogema D.R."/>
        </authorList>
    </citation>
    <scope>NUCLEOTIDE SEQUENCE [LARGE SCALE GENOMIC DNA]</scope>
    <source>
        <strain evidence="3">ATCC PRA-205</strain>
        <strain evidence="2 4">ATCC PRA-207</strain>
    </source>
</reference>
<evidence type="ECO:0000256" key="1">
    <source>
        <dbReference type="SAM" id="SignalP"/>
    </source>
</evidence>
<dbReference type="Proteomes" id="UP000574390">
    <property type="component" value="Unassembled WGS sequence"/>
</dbReference>
<evidence type="ECO:0000313" key="2">
    <source>
        <dbReference type="EMBL" id="KAF4686280.1"/>
    </source>
</evidence>
<comment type="caution">
    <text evidence="2">The sequence shown here is derived from an EMBL/GenBank/DDBJ whole genome shotgun (WGS) entry which is preliminary data.</text>
</comment>
<evidence type="ECO:0000313" key="5">
    <source>
        <dbReference type="Proteomes" id="UP000574390"/>
    </source>
</evidence>
<dbReference type="EMBL" id="JABANM010006204">
    <property type="protein sequence ID" value="KAF4746308.1"/>
    <property type="molecule type" value="Genomic_DNA"/>
</dbReference>
<protein>
    <submittedName>
        <fullName evidence="2">Uncharacterized protein</fullName>
    </submittedName>
</protein>
<sequence length="357" mass="39372">MSLTSLLCAALIGSVTGQGTVVGIEQERIPFQNGRTGVTFSSPIGTLTHIQTLQLRRSDQDAFDEDGLRFASIAVDDDGSELLAVSSDQRGGFVTLAMRPTAGDQYDITTARAYPLVDPDGNRVNVSSTISMAVNGRYRRGGRGDFTVAYLANPVFPQTLDVRRFRRGVRTRRSTAVDVTELNQWCGFYLAPQATIAHLGPRGDLLAICQWFPDETPGPNPRRAAVPVWVYTGNTFYTFFIEATFAYNPTGVAELSNGDIMIASVVYSNPTKLRISYITSDQLKKDIDDRFRRISPLVIADLDQADGFEIGVQSGLAVREDPRSGRIFVYSMSDDSFTPGRTLLTTFEWEPIRNPRS</sequence>
<feature type="signal peptide" evidence="1">
    <location>
        <begin position="1"/>
        <end position="17"/>
    </location>
</feature>
<gene>
    <name evidence="3" type="ORF">FOZ62_004822</name>
    <name evidence="2" type="ORF">FOZ63_015806</name>
</gene>
<accession>A0A7J6NRS1</accession>
<dbReference type="AlphaFoldDB" id="A0A7J6NRS1"/>
<proteinExistence type="predicted"/>
<evidence type="ECO:0000313" key="4">
    <source>
        <dbReference type="Proteomes" id="UP000553632"/>
    </source>
</evidence>
<feature type="chain" id="PRO_5036400633" evidence="1">
    <location>
        <begin position="18"/>
        <end position="357"/>
    </location>
</feature>
<organism evidence="2 4">
    <name type="scientific">Perkinsus olseni</name>
    <name type="common">Perkinsus atlanticus</name>
    <dbReference type="NCBI Taxonomy" id="32597"/>
    <lineage>
        <taxon>Eukaryota</taxon>
        <taxon>Sar</taxon>
        <taxon>Alveolata</taxon>
        <taxon>Perkinsozoa</taxon>
        <taxon>Perkinsea</taxon>
        <taxon>Perkinsida</taxon>
        <taxon>Perkinsidae</taxon>
        <taxon>Perkinsus</taxon>
    </lineage>
</organism>
<dbReference type="EMBL" id="JABANO010040237">
    <property type="protein sequence ID" value="KAF4686280.1"/>
    <property type="molecule type" value="Genomic_DNA"/>
</dbReference>
<keyword evidence="1" id="KW-0732">Signal</keyword>
<name>A0A7J6NRS1_PEROL</name>
<dbReference type="Proteomes" id="UP000553632">
    <property type="component" value="Unassembled WGS sequence"/>
</dbReference>
<keyword evidence="4" id="KW-1185">Reference proteome</keyword>
<evidence type="ECO:0000313" key="3">
    <source>
        <dbReference type="EMBL" id="KAF4746308.1"/>
    </source>
</evidence>